<organism evidence="5 6">
    <name type="scientific">Polarella glacialis</name>
    <name type="common">Dinoflagellate</name>
    <dbReference type="NCBI Taxonomy" id="89957"/>
    <lineage>
        <taxon>Eukaryota</taxon>
        <taxon>Sar</taxon>
        <taxon>Alveolata</taxon>
        <taxon>Dinophyceae</taxon>
        <taxon>Suessiales</taxon>
        <taxon>Suessiaceae</taxon>
        <taxon>Polarella</taxon>
    </lineage>
</organism>
<comment type="caution">
    <text evidence="5">The sequence shown here is derived from an EMBL/GenBank/DDBJ whole genome shotgun (WGS) entry which is preliminary data.</text>
</comment>
<accession>A0A813GUX8</accession>
<dbReference type="InterPro" id="IPR012677">
    <property type="entry name" value="Nucleotide-bd_a/b_plait_sf"/>
</dbReference>
<evidence type="ECO:0000256" key="3">
    <source>
        <dbReference type="SAM" id="MobiDB-lite"/>
    </source>
</evidence>
<feature type="coiled-coil region" evidence="2">
    <location>
        <begin position="955"/>
        <end position="1017"/>
    </location>
</feature>
<protein>
    <recommendedName>
        <fullName evidence="4">RRM domain-containing protein</fullName>
    </recommendedName>
</protein>
<feature type="compositionally biased region" description="Polar residues" evidence="3">
    <location>
        <begin position="133"/>
        <end position="143"/>
    </location>
</feature>
<keyword evidence="1" id="KW-0694">RNA-binding</keyword>
<dbReference type="PROSITE" id="PS50102">
    <property type="entry name" value="RRM"/>
    <property type="match status" value="1"/>
</dbReference>
<dbReference type="OrthoDB" id="443452at2759"/>
<feature type="compositionally biased region" description="Low complexity" evidence="3">
    <location>
        <begin position="317"/>
        <end position="330"/>
    </location>
</feature>
<name>A0A813GUX8_POLGL</name>
<feature type="compositionally biased region" description="Low complexity" evidence="3">
    <location>
        <begin position="831"/>
        <end position="844"/>
    </location>
</feature>
<proteinExistence type="predicted"/>
<feature type="compositionally biased region" description="Polar residues" evidence="3">
    <location>
        <begin position="695"/>
        <end position="704"/>
    </location>
</feature>
<feature type="region of interest" description="Disordered" evidence="3">
    <location>
        <begin position="280"/>
        <end position="335"/>
    </location>
</feature>
<feature type="compositionally biased region" description="Basic and acidic residues" evidence="3">
    <location>
        <begin position="787"/>
        <end position="828"/>
    </location>
</feature>
<feature type="coiled-coil region" evidence="2">
    <location>
        <begin position="877"/>
        <end position="918"/>
    </location>
</feature>
<feature type="compositionally biased region" description="Basic and acidic residues" evidence="3">
    <location>
        <begin position="303"/>
        <end position="312"/>
    </location>
</feature>
<feature type="region of interest" description="Disordered" evidence="3">
    <location>
        <begin position="130"/>
        <end position="185"/>
    </location>
</feature>
<feature type="compositionally biased region" description="Polar residues" evidence="3">
    <location>
        <begin position="281"/>
        <end position="300"/>
    </location>
</feature>
<feature type="domain" description="RRM" evidence="4">
    <location>
        <begin position="187"/>
        <end position="282"/>
    </location>
</feature>
<dbReference type="Proteomes" id="UP000654075">
    <property type="component" value="Unassembled WGS sequence"/>
</dbReference>
<dbReference type="InterPro" id="IPR035979">
    <property type="entry name" value="RBD_domain_sf"/>
</dbReference>
<dbReference type="Pfam" id="PF16367">
    <property type="entry name" value="RRM_7"/>
    <property type="match status" value="1"/>
</dbReference>
<dbReference type="Gene3D" id="3.30.70.330">
    <property type="match status" value="1"/>
</dbReference>
<feature type="region of interest" description="Disordered" evidence="3">
    <location>
        <begin position="1"/>
        <end position="63"/>
    </location>
</feature>
<evidence type="ECO:0000259" key="4">
    <source>
        <dbReference type="PROSITE" id="PS50102"/>
    </source>
</evidence>
<sequence length="1401" mass="152213">MLAQGANSDRRRHARKGAQQQKAAVAMEPGIVPERPQSPILLSVPEQAEPPRTPSLDHNRQRAYQVGSVSPEIATHCPQPRRALPYGAVALEQPSFPGSPWSGTTEDEDCNQELRDVFFRANSKATRVLETRPLSSVSTSAGPTPSLDGRQSPPQQWSPAPPSSCVTPVPQEQDAGRSKAKSPSQVRKVFVGGIPQEMSQDDLFTFFSEIAAVKKAWLQKFNPNRGPKAEAGVAPPGHNHRGFGFVIFYDGTAVDELIGNSPSKFFPLKDGRGRLEVKRAMSSNDMQNNPSTTGPVSTGSPEKLPKADRQPQKADLQPQKQQLKENIQQQSPQKPSGTVAIALLKHEVLMSGFALASTYTRPPSRNASAGGASDAGSYEDSLGFTDLGILRYDPKVNPSKEKWQLEKDLFQGHSSVSPGNGHPRLDACRPSGQHGGGLRMPDGALQAGPLCEMRLGDDPAHAPKVAGHLGLQYSALQNMSRRLSRVANENEMVMVMIEAQIADQVARVPSGTEFIDYLQSEIVFQTVKFSLGLAAVISETAPLLALVGRVGGTIGAASGAQVANLGQGLMTRFPSSNWSNVLREMCCTADAGPGEPMTHLPLFVSAYFLLDGAACTSTDWLGMSISHRSVHLLYQYKRHRESLQTRLRIKAPSALATPGGALLRGHLWSPTSHSSLTHQTALQAQPLANHRVVQHQVQEPSANHHQVHEPLASHRAAQHQLQRAHTQPELPQHRAGNGSMPQTHPELPLHRAGNGSMPHEYAHGEAPPTTEQAPHPHPASPGRRPPPHPELDHRDHELVDRLHQRRMHADSEHEARAKEAPQKPRYAGDRGTLLHGSSSVSTSVAKGSQDDSNDHPAAAAVAAAAAAAGQHFDPEARDSLSQEVAAREVELRVLRKEVERRSQQAVSLEEEIRDVETKLQTTSGFVGTLSAKVEATAGNRHAVLHACALQTDSQVEALRRRLARMDWELAEKDEELQSLHHVTQTGSQQVHAKEQELHQLQQQQHLAGSELAKLQQDSSVLQKHMAIDQWRHKVQAQIEQEDHDAALVRERREHQRQAAAFQEEISTLRSYTARMEEKAKHHTEEISRRQLRLKDLAMEERLCVAAARLGHETADEQKRGHIVEQRSLEARLHEEKVRKSGLTHHASAYDAAQADTLHYQRQLAALTGCVREVSRALHEPVTSASNVAIDSAMERFLHSLRQRGHPVPPVVRTGPEEHRIGHDLAVRCELSAGGQLCVREKLGGLMPIADFFRRHGLDQPPRVPAPTYDLTEAQGTSHHTPPAFHGAAAMPAAPAVPPHLPSGAHPHAISHVSNGAHPHAMCGHPAQVPAHRLAMVGGASHAHQPVHPSVMTAGSHRAHIAPTGTSPAAHVAAGTSPAHSMLAAHPPHTLVHHSGGSSMAV</sequence>
<evidence type="ECO:0000256" key="2">
    <source>
        <dbReference type="SAM" id="Coils"/>
    </source>
</evidence>
<evidence type="ECO:0000313" key="6">
    <source>
        <dbReference type="Proteomes" id="UP000654075"/>
    </source>
</evidence>
<gene>
    <name evidence="5" type="ORF">PGLA1383_LOCUS45954</name>
</gene>
<evidence type="ECO:0000256" key="1">
    <source>
        <dbReference type="PROSITE-ProRule" id="PRU00176"/>
    </source>
</evidence>
<dbReference type="SMART" id="SM00360">
    <property type="entry name" value="RRM"/>
    <property type="match status" value="1"/>
</dbReference>
<dbReference type="GO" id="GO:0003723">
    <property type="term" value="F:RNA binding"/>
    <property type="evidence" value="ECO:0007669"/>
    <property type="project" value="UniProtKB-UniRule"/>
</dbReference>
<keyword evidence="2" id="KW-0175">Coiled coil</keyword>
<keyword evidence="6" id="KW-1185">Reference proteome</keyword>
<dbReference type="SUPFAM" id="SSF54928">
    <property type="entry name" value="RNA-binding domain, RBD"/>
    <property type="match status" value="1"/>
</dbReference>
<reference evidence="5" key="1">
    <citation type="submission" date="2021-02" db="EMBL/GenBank/DDBJ databases">
        <authorList>
            <person name="Dougan E. K."/>
            <person name="Rhodes N."/>
            <person name="Thang M."/>
            <person name="Chan C."/>
        </authorList>
    </citation>
    <scope>NUCLEOTIDE SEQUENCE</scope>
</reference>
<dbReference type="InterPro" id="IPR000504">
    <property type="entry name" value="RRM_dom"/>
</dbReference>
<dbReference type="EMBL" id="CAJNNV010029648">
    <property type="protein sequence ID" value="CAE8629479.1"/>
    <property type="molecule type" value="Genomic_DNA"/>
</dbReference>
<feature type="region of interest" description="Disordered" evidence="3">
    <location>
        <begin position="692"/>
        <end position="862"/>
    </location>
</feature>
<evidence type="ECO:0000313" key="5">
    <source>
        <dbReference type="EMBL" id="CAE8629479.1"/>
    </source>
</evidence>